<dbReference type="AlphaFoldDB" id="A0AAE0FFE2"/>
<name>A0AAE0FFE2_9CHLO</name>
<keyword evidence="10" id="KW-1185">Reference proteome</keyword>
<evidence type="ECO:0000256" key="5">
    <source>
        <dbReference type="ARBA" id="ARBA00022840"/>
    </source>
</evidence>
<gene>
    <name evidence="9" type="ORF">CYMTET_32253</name>
</gene>
<sequence length="231" mass="25174">MHMDPACRKQETKRLVTSCYLLAQQNTVTHIAHSEPLLSLHAALCAQGKVLLDGTDLQELNVSWLRAKIGLVGQEPVLFDGTVAENIRYGKTDASMEDVIQACQMANAHDFIKGFSDGYDTSVGTGGSKLSGGQKQRIAIARTLVKKPQILLLDEATSALDNESERLVQAALDSLLQTQRRTTLIIAHRLTTIRNADKIVVVDEGKVAEQGTHDELVKLKGKYAVLQASSQ</sequence>
<evidence type="ECO:0000256" key="6">
    <source>
        <dbReference type="ARBA" id="ARBA00022989"/>
    </source>
</evidence>
<evidence type="ECO:0000259" key="8">
    <source>
        <dbReference type="PROSITE" id="PS50893"/>
    </source>
</evidence>
<reference evidence="9 10" key="1">
    <citation type="journal article" date="2015" name="Genome Biol. Evol.">
        <title>Comparative Genomics of a Bacterivorous Green Alga Reveals Evolutionary Causalities and Consequences of Phago-Mixotrophic Mode of Nutrition.</title>
        <authorList>
            <person name="Burns J.A."/>
            <person name="Paasch A."/>
            <person name="Narechania A."/>
            <person name="Kim E."/>
        </authorList>
    </citation>
    <scope>NUCLEOTIDE SEQUENCE [LARGE SCALE GENOMIC DNA]</scope>
    <source>
        <strain evidence="9 10">PLY_AMNH</strain>
    </source>
</reference>
<organism evidence="9 10">
    <name type="scientific">Cymbomonas tetramitiformis</name>
    <dbReference type="NCBI Taxonomy" id="36881"/>
    <lineage>
        <taxon>Eukaryota</taxon>
        <taxon>Viridiplantae</taxon>
        <taxon>Chlorophyta</taxon>
        <taxon>Pyramimonadophyceae</taxon>
        <taxon>Pyramimonadales</taxon>
        <taxon>Pyramimonadaceae</taxon>
        <taxon>Cymbomonas</taxon>
    </lineage>
</organism>
<keyword evidence="6" id="KW-1133">Transmembrane helix</keyword>
<dbReference type="Pfam" id="PF00005">
    <property type="entry name" value="ABC_tran"/>
    <property type="match status" value="1"/>
</dbReference>
<dbReference type="GO" id="GO:0016887">
    <property type="term" value="F:ATP hydrolysis activity"/>
    <property type="evidence" value="ECO:0007669"/>
    <property type="project" value="InterPro"/>
</dbReference>
<dbReference type="InterPro" id="IPR039421">
    <property type="entry name" value="Type_1_exporter"/>
</dbReference>
<dbReference type="InterPro" id="IPR003439">
    <property type="entry name" value="ABC_transporter-like_ATP-bd"/>
</dbReference>
<dbReference type="Proteomes" id="UP001190700">
    <property type="component" value="Unassembled WGS sequence"/>
</dbReference>
<evidence type="ECO:0000256" key="3">
    <source>
        <dbReference type="ARBA" id="ARBA00022692"/>
    </source>
</evidence>
<evidence type="ECO:0000256" key="1">
    <source>
        <dbReference type="ARBA" id="ARBA00004141"/>
    </source>
</evidence>
<dbReference type="InterPro" id="IPR017871">
    <property type="entry name" value="ABC_transporter-like_CS"/>
</dbReference>
<dbReference type="PROSITE" id="PS00211">
    <property type="entry name" value="ABC_TRANSPORTER_1"/>
    <property type="match status" value="1"/>
</dbReference>
<keyword evidence="2" id="KW-0813">Transport</keyword>
<dbReference type="SUPFAM" id="SSF52540">
    <property type="entry name" value="P-loop containing nucleoside triphosphate hydrolases"/>
    <property type="match status" value="1"/>
</dbReference>
<dbReference type="PANTHER" id="PTHR24221:SF503">
    <property type="entry name" value="MITOCHONDRIAL POTASSIUM CHANNEL ATP-BINDING SUBUNIT"/>
    <property type="match status" value="1"/>
</dbReference>
<dbReference type="GO" id="GO:0005524">
    <property type="term" value="F:ATP binding"/>
    <property type="evidence" value="ECO:0007669"/>
    <property type="project" value="UniProtKB-KW"/>
</dbReference>
<dbReference type="PANTHER" id="PTHR24221">
    <property type="entry name" value="ATP-BINDING CASSETTE SUB-FAMILY B"/>
    <property type="match status" value="1"/>
</dbReference>
<comment type="caution">
    <text evidence="9">The sequence shown here is derived from an EMBL/GenBank/DDBJ whole genome shotgun (WGS) entry which is preliminary data.</text>
</comment>
<dbReference type="FunFam" id="3.40.50.300:FF:000836">
    <property type="entry name" value="ABC transporter B family member 25"/>
    <property type="match status" value="1"/>
</dbReference>
<dbReference type="GO" id="GO:0016020">
    <property type="term" value="C:membrane"/>
    <property type="evidence" value="ECO:0007669"/>
    <property type="project" value="UniProtKB-SubCell"/>
</dbReference>
<accession>A0AAE0FFE2</accession>
<dbReference type="PROSITE" id="PS50893">
    <property type="entry name" value="ABC_TRANSPORTER_2"/>
    <property type="match status" value="1"/>
</dbReference>
<protein>
    <recommendedName>
        <fullName evidence="8">ABC transporter domain-containing protein</fullName>
    </recommendedName>
</protein>
<dbReference type="GO" id="GO:0042626">
    <property type="term" value="F:ATPase-coupled transmembrane transporter activity"/>
    <property type="evidence" value="ECO:0007669"/>
    <property type="project" value="TreeGrafter"/>
</dbReference>
<evidence type="ECO:0000256" key="2">
    <source>
        <dbReference type="ARBA" id="ARBA00022448"/>
    </source>
</evidence>
<dbReference type="Gene3D" id="3.40.50.300">
    <property type="entry name" value="P-loop containing nucleotide triphosphate hydrolases"/>
    <property type="match status" value="1"/>
</dbReference>
<evidence type="ECO:0000313" key="10">
    <source>
        <dbReference type="Proteomes" id="UP001190700"/>
    </source>
</evidence>
<keyword evidence="5" id="KW-0067">ATP-binding</keyword>
<proteinExistence type="predicted"/>
<dbReference type="InterPro" id="IPR027417">
    <property type="entry name" value="P-loop_NTPase"/>
</dbReference>
<keyword evidence="7" id="KW-0472">Membrane</keyword>
<dbReference type="GO" id="GO:0005737">
    <property type="term" value="C:cytoplasm"/>
    <property type="evidence" value="ECO:0007669"/>
    <property type="project" value="UniProtKB-ARBA"/>
</dbReference>
<evidence type="ECO:0000256" key="4">
    <source>
        <dbReference type="ARBA" id="ARBA00022741"/>
    </source>
</evidence>
<keyword evidence="4" id="KW-0547">Nucleotide-binding</keyword>
<evidence type="ECO:0000256" key="7">
    <source>
        <dbReference type="ARBA" id="ARBA00023136"/>
    </source>
</evidence>
<comment type="subcellular location">
    <subcellularLocation>
        <location evidence="1">Membrane</location>
        <topology evidence="1">Multi-pass membrane protein</topology>
    </subcellularLocation>
</comment>
<evidence type="ECO:0000313" key="9">
    <source>
        <dbReference type="EMBL" id="KAK3258715.1"/>
    </source>
</evidence>
<feature type="domain" description="ABC transporter" evidence="8">
    <location>
        <begin position="1"/>
        <end position="229"/>
    </location>
</feature>
<dbReference type="EMBL" id="LGRX02019312">
    <property type="protein sequence ID" value="KAK3258715.1"/>
    <property type="molecule type" value="Genomic_DNA"/>
</dbReference>
<keyword evidence="3" id="KW-0812">Transmembrane</keyword>